<evidence type="ECO:0000313" key="4">
    <source>
        <dbReference type="EMBL" id="PKW25469.1"/>
    </source>
</evidence>
<dbReference type="GO" id="GO:0006654">
    <property type="term" value="P:phosphatidic acid biosynthetic process"/>
    <property type="evidence" value="ECO:0007669"/>
    <property type="project" value="TreeGrafter"/>
</dbReference>
<keyword evidence="5" id="KW-1185">Reference proteome</keyword>
<evidence type="ECO:0000313" key="5">
    <source>
        <dbReference type="Proteomes" id="UP000233781"/>
    </source>
</evidence>
<organism evidence="4 5">
    <name type="scientific">Phycicoccus duodecadis</name>
    <dbReference type="NCBI Taxonomy" id="173053"/>
    <lineage>
        <taxon>Bacteria</taxon>
        <taxon>Bacillati</taxon>
        <taxon>Actinomycetota</taxon>
        <taxon>Actinomycetes</taxon>
        <taxon>Micrococcales</taxon>
        <taxon>Intrasporangiaceae</taxon>
        <taxon>Phycicoccus</taxon>
    </lineage>
</organism>
<gene>
    <name evidence="4" type="ORF">ATL31_0260</name>
</gene>
<dbReference type="GO" id="GO:0003841">
    <property type="term" value="F:1-acylglycerol-3-phosphate O-acyltransferase activity"/>
    <property type="evidence" value="ECO:0007669"/>
    <property type="project" value="TreeGrafter"/>
</dbReference>
<protein>
    <submittedName>
        <fullName evidence="4">1-acyl-sn-glycerol-3-phosphate acyltransferase</fullName>
    </submittedName>
</protein>
<dbReference type="GO" id="GO:0005886">
    <property type="term" value="C:plasma membrane"/>
    <property type="evidence" value="ECO:0007669"/>
    <property type="project" value="TreeGrafter"/>
</dbReference>
<reference evidence="4 5" key="1">
    <citation type="submission" date="2017-12" db="EMBL/GenBank/DDBJ databases">
        <title>Sequencing the genomes of 1000 Actinobacteria strains.</title>
        <authorList>
            <person name="Klenk H.-P."/>
        </authorList>
    </citation>
    <scope>NUCLEOTIDE SEQUENCE [LARGE SCALE GENOMIC DNA]</scope>
    <source>
        <strain evidence="4 5">DSM 12806</strain>
    </source>
</reference>
<evidence type="ECO:0000256" key="1">
    <source>
        <dbReference type="ARBA" id="ARBA00022679"/>
    </source>
</evidence>
<dbReference type="AlphaFoldDB" id="A0A2N3YF47"/>
<dbReference type="SMART" id="SM00563">
    <property type="entry name" value="PlsC"/>
    <property type="match status" value="1"/>
</dbReference>
<dbReference type="SUPFAM" id="SSF69593">
    <property type="entry name" value="Glycerol-3-phosphate (1)-acyltransferase"/>
    <property type="match status" value="1"/>
</dbReference>
<evidence type="ECO:0000259" key="3">
    <source>
        <dbReference type="SMART" id="SM00563"/>
    </source>
</evidence>
<dbReference type="CDD" id="cd07989">
    <property type="entry name" value="LPLAT_AGPAT-like"/>
    <property type="match status" value="1"/>
</dbReference>
<feature type="domain" description="Phospholipid/glycerol acyltransferase" evidence="3">
    <location>
        <begin position="38"/>
        <end position="155"/>
    </location>
</feature>
<dbReference type="OrthoDB" id="3210041at2"/>
<proteinExistence type="predicted"/>
<keyword evidence="1 4" id="KW-0808">Transferase</keyword>
<accession>A0A2N3YF47</accession>
<comment type="caution">
    <text evidence="4">The sequence shown here is derived from an EMBL/GenBank/DDBJ whole genome shotgun (WGS) entry which is preliminary data.</text>
</comment>
<dbReference type="PANTHER" id="PTHR10434">
    <property type="entry name" value="1-ACYL-SN-GLYCEROL-3-PHOSPHATE ACYLTRANSFERASE"/>
    <property type="match status" value="1"/>
</dbReference>
<dbReference type="Proteomes" id="UP000233781">
    <property type="component" value="Unassembled WGS sequence"/>
</dbReference>
<dbReference type="PANTHER" id="PTHR10434:SF55">
    <property type="entry name" value="POSSIBLE ACYLTRANSFERASE"/>
    <property type="match status" value="1"/>
</dbReference>
<name>A0A2N3YF47_9MICO</name>
<evidence type="ECO:0000256" key="2">
    <source>
        <dbReference type="ARBA" id="ARBA00023315"/>
    </source>
</evidence>
<dbReference type="RefSeq" id="WP_101394177.1">
    <property type="nucleotide sequence ID" value="NZ_PJNE01000001.1"/>
</dbReference>
<dbReference type="InterPro" id="IPR002123">
    <property type="entry name" value="Plipid/glycerol_acylTrfase"/>
</dbReference>
<dbReference type="Pfam" id="PF01553">
    <property type="entry name" value="Acyltransferase"/>
    <property type="match status" value="1"/>
</dbReference>
<sequence length="258" mass="28155">MSDVLYRVVIRVARGLFRVLGLRLDVRGAERLPVTGPVVLAANHSSFVDFMVVGLPADERGRLVRFMAKESVFRSATGGPLMRGMRHIPVDRRSGTAAALRARRALLAGEMVGVYPEATIGHAFTLKARSDLTRGAAHLAIATGAPLVPVAHWGLHRVFTVGPRWSLRRGRWVGIQVGQPLYRLPGETPAELTGRLHDALRELVEGLLDRYPDVPADPSRAWWWPAHRGGAAPAPDAARELDRRAVAEADGVPYVRSA</sequence>
<keyword evidence="2 4" id="KW-0012">Acyltransferase</keyword>
<dbReference type="EMBL" id="PJNE01000001">
    <property type="protein sequence ID" value="PKW25469.1"/>
    <property type="molecule type" value="Genomic_DNA"/>
</dbReference>